<evidence type="ECO:0000313" key="2">
    <source>
        <dbReference type="Proteomes" id="UP000236547"/>
    </source>
</evidence>
<proteinExistence type="predicted"/>
<name>A0ABX4W649_VIBDI</name>
<comment type="caution">
    <text evidence="1">The sequence shown here is derived from an EMBL/GenBank/DDBJ whole genome shotgun (WGS) entry which is preliminary data.</text>
</comment>
<evidence type="ECO:0008006" key="3">
    <source>
        <dbReference type="Google" id="ProtNLM"/>
    </source>
</evidence>
<dbReference type="RefSeq" id="WP_102969342.1">
    <property type="nucleotide sequence ID" value="NZ_POSM01000032.1"/>
</dbReference>
<keyword evidence="2" id="KW-1185">Reference proteome</keyword>
<organism evidence="1 2">
    <name type="scientific">Vibrio diazotrophicus</name>
    <dbReference type="NCBI Taxonomy" id="685"/>
    <lineage>
        <taxon>Bacteria</taxon>
        <taxon>Pseudomonadati</taxon>
        <taxon>Pseudomonadota</taxon>
        <taxon>Gammaproteobacteria</taxon>
        <taxon>Vibrionales</taxon>
        <taxon>Vibrionaceae</taxon>
        <taxon>Vibrio</taxon>
    </lineage>
</organism>
<dbReference type="Pfam" id="PF06763">
    <property type="entry name" value="Minor_tail_Z"/>
    <property type="match status" value="1"/>
</dbReference>
<protein>
    <recommendedName>
        <fullName evidence="3">Phage tail protein</fullName>
    </recommendedName>
</protein>
<sequence>MAKPQQNLVFDIDLDELNAIKDMIGATEAQVLAAYNRALSRTTQTLRKLSNSLVKDELAPKTMKKLRSRLKFFRVKSPSKLKKLDEVKLWFGLDDVPISYLKGKQKRVGSKSKPRGAVFTPKGKIDAETFEQGFLASPHGRKSIFTRTTKKRYPIKEVQVSISDRFQIAVEDEIFDKLPEIFLKHFESDLKGRVKMGMNQKNWRQ</sequence>
<evidence type="ECO:0000313" key="1">
    <source>
        <dbReference type="EMBL" id="PNH99236.1"/>
    </source>
</evidence>
<dbReference type="Proteomes" id="UP000236547">
    <property type="component" value="Unassembled WGS sequence"/>
</dbReference>
<gene>
    <name evidence="1" type="ORF">C1O25_17950</name>
</gene>
<dbReference type="InterPro" id="IPR010633">
    <property type="entry name" value="Phage_lambda_GpZ"/>
</dbReference>
<dbReference type="EMBL" id="POSM01000032">
    <property type="protein sequence ID" value="PNH99236.1"/>
    <property type="molecule type" value="Genomic_DNA"/>
</dbReference>
<reference evidence="1 2" key="1">
    <citation type="submission" date="2018-01" db="EMBL/GenBank/DDBJ databases">
        <title>Draft genome sequences of six Vibrio diazotrophicus strains isolated from deep-sea sediments of the Baltic Sea.</title>
        <authorList>
            <person name="Castillo D."/>
            <person name="Vandieken V."/>
            <person name="Chiang O."/>
            <person name="Middelboe M."/>
        </authorList>
    </citation>
    <scope>NUCLEOTIDE SEQUENCE [LARGE SCALE GENOMIC DNA]</scope>
    <source>
        <strain evidence="1 2">65.10M</strain>
    </source>
</reference>
<accession>A0ABX4W649</accession>